<name>A0A941EDH9_9ACTN</name>
<proteinExistence type="predicted"/>
<organism evidence="1 2">
    <name type="scientific">Actinospica acidithermotolerans</name>
    <dbReference type="NCBI Taxonomy" id="2828514"/>
    <lineage>
        <taxon>Bacteria</taxon>
        <taxon>Bacillati</taxon>
        <taxon>Actinomycetota</taxon>
        <taxon>Actinomycetes</taxon>
        <taxon>Catenulisporales</taxon>
        <taxon>Actinospicaceae</taxon>
        <taxon>Actinospica</taxon>
    </lineage>
</organism>
<protein>
    <submittedName>
        <fullName evidence="1">Uncharacterized protein</fullName>
    </submittedName>
</protein>
<evidence type="ECO:0000313" key="1">
    <source>
        <dbReference type="EMBL" id="MBR7825799.1"/>
    </source>
</evidence>
<evidence type="ECO:0000313" key="2">
    <source>
        <dbReference type="Proteomes" id="UP000676325"/>
    </source>
</evidence>
<reference evidence="1" key="1">
    <citation type="submission" date="2021-04" db="EMBL/GenBank/DDBJ databases">
        <title>Genome based classification of Actinospica acidithermotolerans sp. nov., an actinobacterium isolated from an Indonesian hot spring.</title>
        <authorList>
            <person name="Kusuma A.B."/>
            <person name="Putra K.E."/>
            <person name="Nafisah S."/>
            <person name="Loh J."/>
            <person name="Nouioui I."/>
            <person name="Goodfellow M."/>
        </authorList>
    </citation>
    <scope>NUCLEOTIDE SEQUENCE</scope>
    <source>
        <strain evidence="1">MGRD01-02</strain>
    </source>
</reference>
<keyword evidence="2" id="KW-1185">Reference proteome</keyword>
<dbReference type="EMBL" id="JAGSOH010000009">
    <property type="protein sequence ID" value="MBR7825799.1"/>
    <property type="molecule type" value="Genomic_DNA"/>
</dbReference>
<accession>A0A941EDH9</accession>
<dbReference type="RefSeq" id="WP_212516954.1">
    <property type="nucleotide sequence ID" value="NZ_JAGSOH010000009.1"/>
</dbReference>
<dbReference type="AlphaFoldDB" id="A0A941EDH9"/>
<gene>
    <name evidence="1" type="ORF">KDK95_05725</name>
</gene>
<dbReference type="Proteomes" id="UP000676325">
    <property type="component" value="Unassembled WGS sequence"/>
</dbReference>
<sequence>MSTVVLPVRIAAIRCRRRDDAFGEFLRVLARVRNGVGASGQGDPDGEPAGEGLGLLFLGAVAGNASAQERALGLEGPVEHVLPVDGGEDRMAGGVGPGLGDLDVAEHQVCHLVQSDVLLVRDVGVLWNLHQVQGLAVDQHPVHAA</sequence>
<comment type="caution">
    <text evidence="1">The sequence shown here is derived from an EMBL/GenBank/DDBJ whole genome shotgun (WGS) entry which is preliminary data.</text>
</comment>